<dbReference type="InterPro" id="IPR004090">
    <property type="entry name" value="Chemotax_Me-accpt_rcpt"/>
</dbReference>
<dbReference type="Pfam" id="PF00672">
    <property type="entry name" value="HAMP"/>
    <property type="match status" value="1"/>
</dbReference>
<gene>
    <name evidence="10" type="ORF">A8709_11110</name>
</gene>
<dbReference type="PROSITE" id="PS50885">
    <property type="entry name" value="HAMP"/>
    <property type="match status" value="1"/>
</dbReference>
<keyword evidence="4 6" id="KW-0807">Transducer</keyword>
<dbReference type="Pfam" id="PF00015">
    <property type="entry name" value="MCPsignal"/>
    <property type="match status" value="1"/>
</dbReference>
<dbReference type="RefSeq" id="WP_065852704.1">
    <property type="nucleotide sequence ID" value="NZ_LYPC01000016.1"/>
</dbReference>
<dbReference type="GO" id="GO:0004888">
    <property type="term" value="F:transmembrane signaling receptor activity"/>
    <property type="evidence" value="ECO:0007669"/>
    <property type="project" value="InterPro"/>
</dbReference>
<evidence type="ECO:0000256" key="3">
    <source>
        <dbReference type="ARBA" id="ARBA00023136"/>
    </source>
</evidence>
<dbReference type="PANTHER" id="PTHR32089:SF112">
    <property type="entry name" value="LYSOZYME-LIKE PROTEIN-RELATED"/>
    <property type="match status" value="1"/>
</dbReference>
<keyword evidence="11" id="KW-1185">Reference proteome</keyword>
<dbReference type="STRING" id="512399.A8709_11110"/>
<dbReference type="PRINTS" id="PR00260">
    <property type="entry name" value="CHEMTRNSDUCR"/>
</dbReference>
<dbReference type="CDD" id="cd06225">
    <property type="entry name" value="HAMP"/>
    <property type="match status" value="1"/>
</dbReference>
<dbReference type="GO" id="GO:0005886">
    <property type="term" value="C:plasma membrane"/>
    <property type="evidence" value="ECO:0007669"/>
    <property type="project" value="UniProtKB-SubCell"/>
</dbReference>
<dbReference type="Gene3D" id="6.10.340.10">
    <property type="match status" value="1"/>
</dbReference>
<reference evidence="11" key="1">
    <citation type="submission" date="2016-05" db="EMBL/GenBank/DDBJ databases">
        <title>Paenibacillus oryzae. sp. nov., isolated from the rice root.</title>
        <authorList>
            <person name="Zhang J."/>
            <person name="Zhang X."/>
        </authorList>
    </citation>
    <scope>NUCLEOTIDE SEQUENCE [LARGE SCALE GENOMIC DNA]</scope>
    <source>
        <strain evidence="11">KCTC13222</strain>
    </source>
</reference>
<dbReference type="OrthoDB" id="107771at2"/>
<evidence type="ECO:0000259" key="9">
    <source>
        <dbReference type="PROSITE" id="PS50885"/>
    </source>
</evidence>
<organism evidence="10 11">
    <name type="scientific">Paenibacillus pectinilyticus</name>
    <dbReference type="NCBI Taxonomy" id="512399"/>
    <lineage>
        <taxon>Bacteria</taxon>
        <taxon>Bacillati</taxon>
        <taxon>Bacillota</taxon>
        <taxon>Bacilli</taxon>
        <taxon>Bacillales</taxon>
        <taxon>Paenibacillaceae</taxon>
        <taxon>Paenibacillus</taxon>
    </lineage>
</organism>
<evidence type="ECO:0000256" key="6">
    <source>
        <dbReference type="PROSITE-ProRule" id="PRU00284"/>
    </source>
</evidence>
<evidence type="ECO:0000256" key="7">
    <source>
        <dbReference type="SAM" id="Phobius"/>
    </source>
</evidence>
<comment type="subcellular location">
    <subcellularLocation>
        <location evidence="1">Cell membrane</location>
    </subcellularLocation>
</comment>
<keyword evidence="2" id="KW-1003">Cell membrane</keyword>
<evidence type="ECO:0000313" key="10">
    <source>
        <dbReference type="EMBL" id="OCT14724.1"/>
    </source>
</evidence>
<dbReference type="CDD" id="cd11386">
    <property type="entry name" value="MCP_signal"/>
    <property type="match status" value="1"/>
</dbReference>
<proteinExistence type="inferred from homology"/>
<protein>
    <recommendedName>
        <fullName evidence="12">Chemotaxis protein</fullName>
    </recommendedName>
</protein>
<dbReference type="PANTHER" id="PTHR32089">
    <property type="entry name" value="METHYL-ACCEPTING CHEMOTAXIS PROTEIN MCPB"/>
    <property type="match status" value="1"/>
</dbReference>
<sequence>MNTIKSLRIKILLGFSVVILLMVVMAVFSYSKVSSFNRSVSVIMSHDVTLLLADEKLSGNIQKRIALIRGYVLFGDPDYKKRFIETTEESKKFQEKLLATSTSQEAHDLVNKSIKWRELVEGTLFPAYDSGNKELALKILQNEVTVTGREIDEGFNKLAFSRESEIQVSGEHLLQNGNQLVLSIVILSAVAIIVGGFLALFIAQQIVGPIKHIAGRMAAVAEGDLTGKPLTVKTNDEIGRLLHAVNNMTENLRHIIQQVRGTSEQVAASAEELLASSEQTCSASEQIAATMQEIAIHTEREVQSADETKLTVTEMASHVKQIASNAQGTSSTATTTAVKAADGEQAIATASRQMQAIDQNVRELGDVVKGLSHRSLQIEDIVKEIAGISSQTNLLALNAAIEAAKAGEQGRGFAVVATEVRKLAEQSALSAMQITDLINLIQTETAQAVQAMENTCLEVTQGLQVVATAGQSFQQIESSIQDAKMQIEGVSAAVLHIAAGAEQMVEAMLVSAHATGTIAASAQEASASTEEQLAAMEDITSSATQLTAMAEQMQGLISRFQV</sequence>
<keyword evidence="3 7" id="KW-0472">Membrane</keyword>
<dbReference type="SMART" id="SM00304">
    <property type="entry name" value="HAMP"/>
    <property type="match status" value="1"/>
</dbReference>
<comment type="caution">
    <text evidence="10">The sequence shown here is derived from an EMBL/GenBank/DDBJ whole genome shotgun (WGS) entry which is preliminary data.</text>
</comment>
<feature type="transmembrane region" description="Helical" evidence="7">
    <location>
        <begin position="12"/>
        <end position="31"/>
    </location>
</feature>
<evidence type="ECO:0000256" key="2">
    <source>
        <dbReference type="ARBA" id="ARBA00022475"/>
    </source>
</evidence>
<name>A0A1C1A2G1_9BACL</name>
<accession>A0A1C1A2G1</accession>
<evidence type="ECO:0000313" key="11">
    <source>
        <dbReference type="Proteomes" id="UP000093309"/>
    </source>
</evidence>
<feature type="domain" description="Methyl-accepting transducer" evidence="8">
    <location>
        <begin position="276"/>
        <end position="540"/>
    </location>
</feature>
<evidence type="ECO:0000256" key="5">
    <source>
        <dbReference type="ARBA" id="ARBA00029447"/>
    </source>
</evidence>
<dbReference type="Proteomes" id="UP000093309">
    <property type="component" value="Unassembled WGS sequence"/>
</dbReference>
<keyword evidence="7" id="KW-0812">Transmembrane</keyword>
<feature type="transmembrane region" description="Helical" evidence="7">
    <location>
        <begin position="180"/>
        <end position="203"/>
    </location>
</feature>
<evidence type="ECO:0000256" key="1">
    <source>
        <dbReference type="ARBA" id="ARBA00004236"/>
    </source>
</evidence>
<dbReference type="GO" id="GO:0007165">
    <property type="term" value="P:signal transduction"/>
    <property type="evidence" value="ECO:0007669"/>
    <property type="project" value="UniProtKB-KW"/>
</dbReference>
<evidence type="ECO:0008006" key="12">
    <source>
        <dbReference type="Google" id="ProtNLM"/>
    </source>
</evidence>
<dbReference type="EMBL" id="LYPC01000016">
    <property type="protein sequence ID" value="OCT14724.1"/>
    <property type="molecule type" value="Genomic_DNA"/>
</dbReference>
<dbReference type="PROSITE" id="PS50111">
    <property type="entry name" value="CHEMOTAXIS_TRANSDUC_2"/>
    <property type="match status" value="1"/>
</dbReference>
<dbReference type="GO" id="GO:0006935">
    <property type="term" value="P:chemotaxis"/>
    <property type="evidence" value="ECO:0007669"/>
    <property type="project" value="InterPro"/>
</dbReference>
<dbReference type="InterPro" id="IPR003660">
    <property type="entry name" value="HAMP_dom"/>
</dbReference>
<evidence type="ECO:0000256" key="4">
    <source>
        <dbReference type="ARBA" id="ARBA00023224"/>
    </source>
</evidence>
<dbReference type="Gene3D" id="1.10.287.950">
    <property type="entry name" value="Methyl-accepting chemotaxis protein"/>
    <property type="match status" value="1"/>
</dbReference>
<comment type="similarity">
    <text evidence="5">Belongs to the methyl-accepting chemotaxis (MCP) protein family.</text>
</comment>
<feature type="domain" description="HAMP" evidence="9">
    <location>
        <begin position="204"/>
        <end position="257"/>
    </location>
</feature>
<dbReference type="AlphaFoldDB" id="A0A1C1A2G1"/>
<dbReference type="InterPro" id="IPR004089">
    <property type="entry name" value="MCPsignal_dom"/>
</dbReference>
<dbReference type="SMART" id="SM00283">
    <property type="entry name" value="MA"/>
    <property type="match status" value="1"/>
</dbReference>
<dbReference type="SUPFAM" id="SSF58104">
    <property type="entry name" value="Methyl-accepting chemotaxis protein (MCP) signaling domain"/>
    <property type="match status" value="1"/>
</dbReference>
<keyword evidence="7" id="KW-1133">Transmembrane helix</keyword>
<evidence type="ECO:0000259" key="8">
    <source>
        <dbReference type="PROSITE" id="PS50111"/>
    </source>
</evidence>